<accession>A0A927I2E8</accession>
<evidence type="ECO:0000256" key="3">
    <source>
        <dbReference type="ARBA" id="ARBA00022679"/>
    </source>
</evidence>
<dbReference type="Gene3D" id="3.40.50.150">
    <property type="entry name" value="Vaccinia Virus protein VP39"/>
    <property type="match status" value="1"/>
</dbReference>
<dbReference type="CDD" id="cd02440">
    <property type="entry name" value="AdoMet_MTases"/>
    <property type="match status" value="1"/>
</dbReference>
<evidence type="ECO:0000256" key="1">
    <source>
        <dbReference type="ARBA" id="ARBA00008361"/>
    </source>
</evidence>
<dbReference type="EMBL" id="JACXWY010000022">
    <property type="protein sequence ID" value="MBD3848741.1"/>
    <property type="molecule type" value="Genomic_DNA"/>
</dbReference>
<reference evidence="5" key="1">
    <citation type="submission" date="2020-09" db="EMBL/GenBank/DDBJ databases">
        <title>Bosea spartocytisi sp. nov. a root nodule endophyte of Spartocytisus supranubius in the high mountain ecosystem fo the Teide National Park (Canary Islands, Spain).</title>
        <authorList>
            <person name="Pulido-Suarez L."/>
            <person name="Peix A."/>
            <person name="Igual J.M."/>
            <person name="Socas-Perez N."/>
            <person name="Velazquez E."/>
            <person name="Flores-Felix J.D."/>
            <person name="Leon-Barrios M."/>
        </authorList>
    </citation>
    <scope>NUCLEOTIDE SEQUENCE</scope>
    <source>
        <strain evidence="5">SSUT16</strain>
    </source>
</reference>
<sequence length="256" mass="27616">MSEGSHEALVGAQFGSRAEAYLHSAVHAQSADLDALAALAKGRDGARVLDLGCGGGHASFNIAPFVGEVVAYDLSSEMLQVVADAAGKRGLRNIVTQQGPAEKLPFADGSFDMVVSRFSAHHWRDVDAGLREAARVLKSGGELVMSDTVAPSNPLADSYFQAIEILRDCSHGRNYTRAEWEAAVARAGFQAEVATRFRMRLEFKSWVERMNTPKLQVEAIRALQTSVSSAITDYFDTEPDGSFKIEVLLLQAKKAG</sequence>
<dbReference type="SUPFAM" id="SSF53335">
    <property type="entry name" value="S-adenosyl-L-methionine-dependent methyltransferases"/>
    <property type="match status" value="1"/>
</dbReference>
<comment type="similarity">
    <text evidence="1">Belongs to the methyltransferase superfamily.</text>
</comment>
<feature type="domain" description="Methyltransferase type 11" evidence="4">
    <location>
        <begin position="49"/>
        <end position="145"/>
    </location>
</feature>
<protein>
    <submittedName>
        <fullName evidence="5">Class I SAM-dependent methyltransferase</fullName>
    </submittedName>
</protein>
<evidence type="ECO:0000259" key="4">
    <source>
        <dbReference type="Pfam" id="PF08241"/>
    </source>
</evidence>
<dbReference type="InterPro" id="IPR029063">
    <property type="entry name" value="SAM-dependent_MTases_sf"/>
</dbReference>
<evidence type="ECO:0000313" key="6">
    <source>
        <dbReference type="Proteomes" id="UP000619295"/>
    </source>
</evidence>
<proteinExistence type="inferred from homology"/>
<dbReference type="PANTHER" id="PTHR44942">
    <property type="entry name" value="METHYLTRANSF_11 DOMAIN-CONTAINING PROTEIN"/>
    <property type="match status" value="1"/>
</dbReference>
<keyword evidence="6" id="KW-1185">Reference proteome</keyword>
<dbReference type="PANTHER" id="PTHR44942:SF4">
    <property type="entry name" value="METHYLTRANSFERASE TYPE 11 DOMAIN-CONTAINING PROTEIN"/>
    <property type="match status" value="1"/>
</dbReference>
<organism evidence="5 6">
    <name type="scientific">Bosea spartocytisi</name>
    <dbReference type="NCBI Taxonomy" id="2773451"/>
    <lineage>
        <taxon>Bacteria</taxon>
        <taxon>Pseudomonadati</taxon>
        <taxon>Pseudomonadota</taxon>
        <taxon>Alphaproteobacteria</taxon>
        <taxon>Hyphomicrobiales</taxon>
        <taxon>Boseaceae</taxon>
        <taxon>Bosea</taxon>
    </lineage>
</organism>
<dbReference type="GO" id="GO:0008757">
    <property type="term" value="F:S-adenosylmethionine-dependent methyltransferase activity"/>
    <property type="evidence" value="ECO:0007669"/>
    <property type="project" value="InterPro"/>
</dbReference>
<name>A0A927I2E8_9HYPH</name>
<dbReference type="RefSeq" id="WP_191125672.1">
    <property type="nucleotide sequence ID" value="NZ_JACXWY010000022.1"/>
</dbReference>
<dbReference type="Proteomes" id="UP000619295">
    <property type="component" value="Unassembled WGS sequence"/>
</dbReference>
<comment type="caution">
    <text evidence="5">The sequence shown here is derived from an EMBL/GenBank/DDBJ whole genome shotgun (WGS) entry which is preliminary data.</text>
</comment>
<gene>
    <name evidence="5" type="ORF">IED13_23850</name>
</gene>
<evidence type="ECO:0000256" key="2">
    <source>
        <dbReference type="ARBA" id="ARBA00022603"/>
    </source>
</evidence>
<keyword evidence="3" id="KW-0808">Transferase</keyword>
<evidence type="ECO:0000313" key="5">
    <source>
        <dbReference type="EMBL" id="MBD3848741.1"/>
    </source>
</evidence>
<dbReference type="Pfam" id="PF08241">
    <property type="entry name" value="Methyltransf_11"/>
    <property type="match status" value="1"/>
</dbReference>
<dbReference type="InterPro" id="IPR013216">
    <property type="entry name" value="Methyltransf_11"/>
</dbReference>
<dbReference type="InterPro" id="IPR051052">
    <property type="entry name" value="Diverse_substrate_MTase"/>
</dbReference>
<dbReference type="GO" id="GO:0032259">
    <property type="term" value="P:methylation"/>
    <property type="evidence" value="ECO:0007669"/>
    <property type="project" value="UniProtKB-KW"/>
</dbReference>
<dbReference type="AlphaFoldDB" id="A0A927I2E8"/>
<keyword evidence="2 5" id="KW-0489">Methyltransferase</keyword>